<dbReference type="GO" id="GO:0000162">
    <property type="term" value="P:L-tryptophan biosynthetic process"/>
    <property type="evidence" value="ECO:0007669"/>
    <property type="project" value="TreeGrafter"/>
</dbReference>
<protein>
    <submittedName>
        <fullName evidence="3">Aminodeoxychorismate synthase, subunit I</fullName>
        <ecNumber evidence="3">2.6.1.85</ecNumber>
    </submittedName>
</protein>
<accession>A4A3D1</accession>
<dbReference type="STRING" id="314285.KT71_16081"/>
<dbReference type="AlphaFoldDB" id="A4A3D1"/>
<dbReference type="eggNOG" id="COG0147">
    <property type="taxonomic scope" value="Bacteria"/>
</dbReference>
<evidence type="ECO:0000259" key="1">
    <source>
        <dbReference type="Pfam" id="PF00425"/>
    </source>
</evidence>
<keyword evidence="3" id="KW-0032">Aminotransferase</keyword>
<dbReference type="Pfam" id="PF04715">
    <property type="entry name" value="Anth_synt_I_N"/>
    <property type="match status" value="1"/>
</dbReference>
<name>A4A3D1_9GAMM</name>
<sequence>MAPETAGRRERSIPVPYFADPCSLYDRIRSLGQAVLLDSGDDASRGRFDIVAAQPDASRGLRLEAGCSGEALHEALSGWQRMAEEQAPSSPLRDLPFTGGYIGHFSYELGRRLLKLPATSPGALPIAVVHYYPWAVVQDRLEQKSWLVGEPDAVDGITDTVQNLLGNGEASESPPGFRLEEPFRHPWSLEAYRQCFEKVKHYIASGDCYQINIGQPFSAAFTGDLFQAYRQLRAIAKAPFSGFFPLARDHALLCLSPERFLTADQGRVETRPIKGTRPRHENAETDQAQAQALMGSPKERAENLMIVDLLRNDIGRYCRPGTVRADELFSLESYSTVHHLVSVVTGELAPGRSALDLLLGCMPGGSITGAPKRRAMEIINELEPAPRQSWCGALFYLSRHGRLDSNITIRTLYNTGDMLHCWAGGGLVDDSRLEAEYQEQRDKVGAFLTALEKTLSSDGHP</sequence>
<dbReference type="Gene3D" id="3.60.120.10">
    <property type="entry name" value="Anthranilate synthase"/>
    <property type="match status" value="1"/>
</dbReference>
<feature type="domain" description="Anthranilate synthase component I N-terminal" evidence="2">
    <location>
        <begin position="20"/>
        <end position="146"/>
    </location>
</feature>
<dbReference type="InterPro" id="IPR019999">
    <property type="entry name" value="Anth_synth_I-like"/>
</dbReference>
<keyword evidence="3" id="KW-0808">Transferase</keyword>
<dbReference type="InterPro" id="IPR015890">
    <property type="entry name" value="Chorismate_C"/>
</dbReference>
<comment type="caution">
    <text evidence="3">The sequence shown here is derived from an EMBL/GenBank/DDBJ whole genome shotgun (WGS) entry which is preliminary data.</text>
</comment>
<dbReference type="PANTHER" id="PTHR11236">
    <property type="entry name" value="AMINOBENZOATE/ANTHRANILATE SYNTHASE"/>
    <property type="match status" value="1"/>
</dbReference>
<reference evidence="3 4" key="2">
    <citation type="journal article" date="2009" name="PLoS ONE">
        <title>The photosynthetic apparatus and its regulation in the aerobic gammaproteobacterium Congregibacter litoralis gen. nov., sp. nov.</title>
        <authorList>
            <person name="Spring S."/>
            <person name="Lunsdorf H."/>
            <person name="Fuchs B.M."/>
            <person name="Tindall B.J."/>
        </authorList>
    </citation>
    <scope>NUCLEOTIDE SEQUENCE [LARGE SCALE GENOMIC DNA]</scope>
    <source>
        <strain evidence="3">KT71</strain>
    </source>
</reference>
<evidence type="ECO:0000313" key="3">
    <source>
        <dbReference type="EMBL" id="EAQ99204.2"/>
    </source>
</evidence>
<proteinExistence type="predicted"/>
<dbReference type="EC" id="2.6.1.85" evidence="3"/>
<feature type="domain" description="Chorismate-utilising enzyme C-terminal" evidence="1">
    <location>
        <begin position="190"/>
        <end position="443"/>
    </location>
</feature>
<organism evidence="3 4">
    <name type="scientific">Congregibacter litoralis KT71</name>
    <dbReference type="NCBI Taxonomy" id="314285"/>
    <lineage>
        <taxon>Bacteria</taxon>
        <taxon>Pseudomonadati</taxon>
        <taxon>Pseudomonadota</taxon>
        <taxon>Gammaproteobacteria</taxon>
        <taxon>Cellvibrionales</taxon>
        <taxon>Halieaceae</taxon>
        <taxon>Congregibacter</taxon>
    </lineage>
</organism>
<dbReference type="Pfam" id="PF00425">
    <property type="entry name" value="Chorismate_bind"/>
    <property type="match status" value="1"/>
</dbReference>
<dbReference type="InterPro" id="IPR005801">
    <property type="entry name" value="ADC_synthase"/>
</dbReference>
<evidence type="ECO:0000313" key="4">
    <source>
        <dbReference type="Proteomes" id="UP000019205"/>
    </source>
</evidence>
<reference evidence="3 4" key="1">
    <citation type="journal article" date="2007" name="Proc. Natl. Acad. Sci. U.S.A.">
        <title>Characterization of a marine gammaproteobacterium capable of aerobic anoxygenic photosynthesis.</title>
        <authorList>
            <person name="Fuchs B.M."/>
            <person name="Spring S."/>
            <person name="Teeling H."/>
            <person name="Quast C."/>
            <person name="Wulf J."/>
            <person name="Schattenhofer M."/>
            <person name="Yan S."/>
            <person name="Ferriera S."/>
            <person name="Johnson J."/>
            <person name="Glockner F.O."/>
            <person name="Amann R."/>
        </authorList>
    </citation>
    <scope>NUCLEOTIDE SEQUENCE [LARGE SCALE GENOMIC DNA]</scope>
    <source>
        <strain evidence="3">KT71</strain>
    </source>
</reference>
<dbReference type="EMBL" id="AAOA02000001">
    <property type="protein sequence ID" value="EAQ99204.2"/>
    <property type="molecule type" value="Genomic_DNA"/>
</dbReference>
<evidence type="ECO:0000259" key="2">
    <source>
        <dbReference type="Pfam" id="PF04715"/>
    </source>
</evidence>
<dbReference type="PANTHER" id="PTHR11236:SF50">
    <property type="entry name" value="AMINODEOXYCHORISMATE SYNTHASE COMPONENT 1"/>
    <property type="match status" value="1"/>
</dbReference>
<gene>
    <name evidence="3" type="ORF">KT71_16081</name>
</gene>
<dbReference type="PRINTS" id="PR00095">
    <property type="entry name" value="ANTSNTHASEI"/>
</dbReference>
<keyword evidence="4" id="KW-1185">Reference proteome</keyword>
<dbReference type="InterPro" id="IPR006805">
    <property type="entry name" value="Anth_synth_I_N"/>
</dbReference>
<dbReference type="HOGENOM" id="CLU_006493_7_2_6"/>
<dbReference type="Proteomes" id="UP000019205">
    <property type="component" value="Chromosome"/>
</dbReference>
<dbReference type="GO" id="GO:0046820">
    <property type="term" value="F:4-amino-4-deoxychorismate synthase activity"/>
    <property type="evidence" value="ECO:0007669"/>
    <property type="project" value="UniProtKB-EC"/>
</dbReference>
<dbReference type="SUPFAM" id="SSF56322">
    <property type="entry name" value="ADC synthase"/>
    <property type="match status" value="1"/>
</dbReference>